<sequence>MTGRTAGRRAALPGLVVVLLVAAAALLWHHLPTPTDLYGPFDVPATAGEPARGRAVTATVTAVRIAPEVEAAQAAGRWVVVDTTMEASGSTGLPHADLLVGPNTYLPTERFFVETLRAPLAPGIVQAGSWVFDVAAPLVEPGAAVPLVLRVWVGSEMLDSRLTIEIPADDPRISRTDTASLAPLDLSAR</sequence>
<evidence type="ECO:0000313" key="4">
    <source>
        <dbReference type="Proteomes" id="UP001140272"/>
    </source>
</evidence>
<dbReference type="AlphaFoldDB" id="A0A9X2Y3B8"/>
<gene>
    <name evidence="1" type="ORF">H7H73_25160</name>
    <name evidence="2" type="ORF">MJO55_13330</name>
</gene>
<organism evidence="1 4">
    <name type="scientific">Mycolicibacterium rufum</name>
    <dbReference type="NCBI Taxonomy" id="318424"/>
    <lineage>
        <taxon>Bacteria</taxon>
        <taxon>Bacillati</taxon>
        <taxon>Actinomycetota</taxon>
        <taxon>Actinomycetes</taxon>
        <taxon>Mycobacteriales</taxon>
        <taxon>Mycobacteriaceae</taxon>
        <taxon>Mycolicibacterium</taxon>
    </lineage>
</organism>
<dbReference type="RefSeq" id="WP_052428838.1">
    <property type="nucleotide sequence ID" value="NZ_CP092427.2"/>
</dbReference>
<name>A0A9X2Y3B8_9MYCO</name>
<dbReference type="EMBL" id="CP092427">
    <property type="protein sequence ID" value="ULP39296.1"/>
    <property type="molecule type" value="Genomic_DNA"/>
</dbReference>
<evidence type="ECO:0000313" key="3">
    <source>
        <dbReference type="Proteomes" id="UP001055159"/>
    </source>
</evidence>
<keyword evidence="3" id="KW-1185">Reference proteome</keyword>
<reference evidence="1" key="2">
    <citation type="journal article" date="2022" name="BMC Genomics">
        <title>Comparative genome analysis of mycobacteria focusing on tRNA and non-coding RNA.</title>
        <authorList>
            <person name="Behra P.R.K."/>
            <person name="Pettersson B.M.F."/>
            <person name="Ramesh M."/>
            <person name="Das S."/>
            <person name="Dasgupta S."/>
            <person name="Kirsebom L.A."/>
        </authorList>
    </citation>
    <scope>NUCLEOTIDE SEQUENCE</scope>
    <source>
        <strain evidence="1">DSM 45406</strain>
    </source>
</reference>
<accession>A0A9X2Y3B8</accession>
<proteinExistence type="predicted"/>
<protein>
    <recommendedName>
        <fullName evidence="5">DUF4352 domain-containing protein</fullName>
    </recommendedName>
</protein>
<reference evidence="2" key="3">
    <citation type="submission" date="2022-08" db="EMBL/GenBank/DDBJ databases">
        <title>Whole genome sequencing of non-tuberculosis mycobacteria type-strains.</title>
        <authorList>
            <person name="Igarashi Y."/>
            <person name="Osugi A."/>
            <person name="Mitarai S."/>
        </authorList>
    </citation>
    <scope>NUCLEOTIDE SEQUENCE</scope>
    <source>
        <strain evidence="2">JCM 16372</strain>
    </source>
</reference>
<dbReference type="Proteomes" id="UP001140272">
    <property type="component" value="Unassembled WGS sequence"/>
</dbReference>
<evidence type="ECO:0000313" key="2">
    <source>
        <dbReference type="EMBL" id="ULP39296.1"/>
    </source>
</evidence>
<dbReference type="Proteomes" id="UP001055159">
    <property type="component" value="Chromosome"/>
</dbReference>
<evidence type="ECO:0008006" key="5">
    <source>
        <dbReference type="Google" id="ProtNLM"/>
    </source>
</evidence>
<evidence type="ECO:0000313" key="1">
    <source>
        <dbReference type="EMBL" id="MCV7073127.1"/>
    </source>
</evidence>
<dbReference type="EMBL" id="JACKRN010000815">
    <property type="protein sequence ID" value="MCV7073127.1"/>
    <property type="molecule type" value="Genomic_DNA"/>
</dbReference>
<reference evidence="1" key="1">
    <citation type="submission" date="2020-07" db="EMBL/GenBank/DDBJ databases">
        <authorList>
            <person name="Pettersson B.M.F."/>
            <person name="Behra P.R.K."/>
            <person name="Ramesh M."/>
            <person name="Das S."/>
            <person name="Dasgupta S."/>
            <person name="Kirsebom L.A."/>
        </authorList>
    </citation>
    <scope>NUCLEOTIDE SEQUENCE</scope>
    <source>
        <strain evidence="1">DSM 45406</strain>
    </source>
</reference>